<dbReference type="EMBL" id="JACVXC010000005">
    <property type="protein sequence ID" value="MBD0836293.1"/>
    <property type="molecule type" value="Genomic_DNA"/>
</dbReference>
<evidence type="ECO:0008006" key="4">
    <source>
        <dbReference type="Google" id="ProtNLM"/>
    </source>
</evidence>
<sequence>MKKTILLVLAVVTVICQFSCSNDEPDVDLQELDFDIKNLENFEYSLGFFGDEQGARISEQAKYFEISELEDDVNREIIYTYKSEIGFTGVDFVEIEFVSFDVSTGLLPVEKKLKITFNISD</sequence>
<name>A0A8J6UBH4_9FLAO</name>
<gene>
    <name evidence="2" type="ORF">ICJ84_12680</name>
</gene>
<dbReference type="RefSeq" id="WP_188216791.1">
    <property type="nucleotide sequence ID" value="NZ_BAABGH010000002.1"/>
</dbReference>
<protein>
    <recommendedName>
        <fullName evidence="4">DUF4377 domain-containing protein</fullName>
    </recommendedName>
</protein>
<accession>A0A8J6UBH4</accession>
<reference evidence="2" key="1">
    <citation type="journal article" date="2013" name="Int. J. Syst. Evol. Microbiol.">
        <title>Aestuariibaculum suncheonense gen. nov., sp. nov., a marine bacterium of the family Flavobacteriaceae isolated from a tidal flat and emended descriptions of the genera Gaetbulibacter and Tamlana.</title>
        <authorList>
            <person name="Jeong S.H."/>
            <person name="Park M.S."/>
            <person name="Jin H.M."/>
            <person name="Lee K."/>
            <person name="Park W."/>
            <person name="Jeon C.O."/>
        </authorList>
    </citation>
    <scope>NUCLEOTIDE SEQUENCE</scope>
    <source>
        <strain evidence="2">SC17</strain>
    </source>
</reference>
<organism evidence="2 3">
    <name type="scientific">Aestuariibaculum suncheonense</name>
    <dbReference type="NCBI Taxonomy" id="1028745"/>
    <lineage>
        <taxon>Bacteria</taxon>
        <taxon>Pseudomonadati</taxon>
        <taxon>Bacteroidota</taxon>
        <taxon>Flavobacteriia</taxon>
        <taxon>Flavobacteriales</taxon>
        <taxon>Flavobacteriaceae</taxon>
    </lineage>
</organism>
<comment type="caution">
    <text evidence="2">The sequence shown here is derived from an EMBL/GenBank/DDBJ whole genome shotgun (WGS) entry which is preliminary data.</text>
</comment>
<dbReference type="Proteomes" id="UP000602057">
    <property type="component" value="Unassembled WGS sequence"/>
</dbReference>
<keyword evidence="1" id="KW-0732">Signal</keyword>
<evidence type="ECO:0000256" key="1">
    <source>
        <dbReference type="SAM" id="SignalP"/>
    </source>
</evidence>
<evidence type="ECO:0000313" key="2">
    <source>
        <dbReference type="EMBL" id="MBD0836293.1"/>
    </source>
</evidence>
<reference evidence="2" key="2">
    <citation type="submission" date="2020-09" db="EMBL/GenBank/DDBJ databases">
        <authorList>
            <person name="Wu Z."/>
        </authorList>
    </citation>
    <scope>NUCLEOTIDE SEQUENCE</scope>
    <source>
        <strain evidence="2">SC17</strain>
    </source>
</reference>
<dbReference type="AlphaFoldDB" id="A0A8J6UBH4"/>
<keyword evidence="3" id="KW-1185">Reference proteome</keyword>
<proteinExistence type="predicted"/>
<feature type="signal peptide" evidence="1">
    <location>
        <begin position="1"/>
        <end position="21"/>
    </location>
</feature>
<evidence type="ECO:0000313" key="3">
    <source>
        <dbReference type="Proteomes" id="UP000602057"/>
    </source>
</evidence>
<feature type="chain" id="PRO_5035170065" description="DUF4377 domain-containing protein" evidence="1">
    <location>
        <begin position="22"/>
        <end position="121"/>
    </location>
</feature>